<dbReference type="InterPro" id="IPR007401">
    <property type="entry name" value="DUF454"/>
</dbReference>
<keyword evidence="1" id="KW-0472">Membrane</keyword>
<dbReference type="RefSeq" id="WP_184149870.1">
    <property type="nucleotide sequence ID" value="NZ_JACHKA010000001.1"/>
</dbReference>
<dbReference type="Proteomes" id="UP001138540">
    <property type="component" value="Unassembled WGS sequence"/>
</dbReference>
<evidence type="ECO:0000313" key="3">
    <source>
        <dbReference type="Proteomes" id="UP001138540"/>
    </source>
</evidence>
<organism evidence="2 3">
    <name type="scientific">Sphingobium lignivorans</name>
    <dbReference type="NCBI Taxonomy" id="2735886"/>
    <lineage>
        <taxon>Bacteria</taxon>
        <taxon>Pseudomonadati</taxon>
        <taxon>Pseudomonadota</taxon>
        <taxon>Alphaproteobacteria</taxon>
        <taxon>Sphingomonadales</taxon>
        <taxon>Sphingomonadaceae</taxon>
        <taxon>Sphingobium</taxon>
    </lineage>
</organism>
<dbReference type="PANTHER" id="PTHR35813">
    <property type="entry name" value="INNER MEMBRANE PROTEIN YBAN"/>
    <property type="match status" value="1"/>
</dbReference>
<dbReference type="EMBL" id="JACHKA010000001">
    <property type="protein sequence ID" value="MBB5984563.1"/>
    <property type="molecule type" value="Genomic_DNA"/>
</dbReference>
<comment type="caution">
    <text evidence="2">The sequence shown here is derived from an EMBL/GenBank/DDBJ whole genome shotgun (WGS) entry which is preliminary data.</text>
</comment>
<evidence type="ECO:0008006" key="4">
    <source>
        <dbReference type="Google" id="ProtNLM"/>
    </source>
</evidence>
<gene>
    <name evidence="2" type="ORF">HNP60_000537</name>
</gene>
<proteinExistence type="predicted"/>
<accession>A0ABR6NDG3</accession>
<keyword evidence="1" id="KW-1133">Transmembrane helix</keyword>
<dbReference type="Pfam" id="PF04304">
    <property type="entry name" value="DUF454"/>
    <property type="match status" value="1"/>
</dbReference>
<sequence length="117" mass="12742">MLLRPLFFAGGALSVLLGTAGIVLPLLPTVPFFILAAFCFARSSPTLERRLIESPRFGPPIRAWRERGAISRRGKRAALVAFALSVGISLAMAPWPWPLASIAAALVFGTWIWTRPE</sequence>
<evidence type="ECO:0000256" key="1">
    <source>
        <dbReference type="SAM" id="Phobius"/>
    </source>
</evidence>
<feature type="transmembrane region" description="Helical" evidence="1">
    <location>
        <begin position="12"/>
        <end position="41"/>
    </location>
</feature>
<feature type="transmembrane region" description="Helical" evidence="1">
    <location>
        <begin position="77"/>
        <end position="93"/>
    </location>
</feature>
<keyword evidence="3" id="KW-1185">Reference proteome</keyword>
<dbReference type="PIRSF" id="PIRSF016789">
    <property type="entry name" value="DUF454"/>
    <property type="match status" value="1"/>
</dbReference>
<evidence type="ECO:0000313" key="2">
    <source>
        <dbReference type="EMBL" id="MBB5984563.1"/>
    </source>
</evidence>
<name>A0ABR6NDG3_9SPHN</name>
<protein>
    <recommendedName>
        <fullName evidence="4">DUF454 domain-containing protein</fullName>
    </recommendedName>
</protein>
<dbReference type="PANTHER" id="PTHR35813:SF1">
    <property type="entry name" value="INNER MEMBRANE PROTEIN YBAN"/>
    <property type="match status" value="1"/>
</dbReference>
<keyword evidence="1" id="KW-0812">Transmembrane</keyword>
<reference evidence="2 3" key="1">
    <citation type="submission" date="2020-08" db="EMBL/GenBank/DDBJ databases">
        <title>Exploring microbial biodiversity for novel pathways involved in the catabolism of aromatic compounds derived from lignin.</title>
        <authorList>
            <person name="Elkins J."/>
        </authorList>
    </citation>
    <scope>NUCLEOTIDE SEQUENCE [LARGE SCALE GENOMIC DNA]</scope>
    <source>
        <strain evidence="2 3">B1D3A</strain>
    </source>
</reference>